<proteinExistence type="predicted"/>
<sequence length="89" mass="10354">MGRDHRFRDCSSENRAAIAKHIPAEPDIRTSRHDHFHIENDLNACRHGAQQWTARLDPKRPEQTKRHCQRSQISISAAAQENPKGIFFR</sequence>
<accession>A0A0E1VYJ5</accession>
<reference evidence="2" key="1">
    <citation type="submission" date="2007-08" db="EMBL/GenBank/DDBJ databases">
        <title>Annotation of Burkholderia pseudomallei 1710a.</title>
        <authorList>
            <person name="Harkins D.M."/>
            <person name="DeShazer D."/>
            <person name="Woods D.E."/>
            <person name="Brinkac L.M."/>
            <person name="Brown K.A."/>
            <person name="Hung G.C."/>
            <person name="Tuanyok A."/>
            <person name="Zhang B."/>
            <person name="Nierman W.C."/>
        </authorList>
    </citation>
    <scope>NUCLEOTIDE SEQUENCE [LARGE SCALE GENOMIC DNA]</scope>
    <source>
        <strain evidence="2">1710a</strain>
    </source>
</reference>
<organism evidence="1 2">
    <name type="scientific">Burkholderia pseudomallei 1710a</name>
    <dbReference type="NCBI Taxonomy" id="320371"/>
    <lineage>
        <taxon>Bacteria</taxon>
        <taxon>Pseudomonadati</taxon>
        <taxon>Pseudomonadota</taxon>
        <taxon>Betaproteobacteria</taxon>
        <taxon>Burkholderiales</taxon>
        <taxon>Burkholderiaceae</taxon>
        <taxon>Burkholderia</taxon>
        <taxon>pseudomallei group</taxon>
    </lineage>
</organism>
<dbReference type="Proteomes" id="UP000001812">
    <property type="component" value="Chromosome II"/>
</dbReference>
<dbReference type="AlphaFoldDB" id="A0A0E1VYJ5"/>
<dbReference type="HOGENOM" id="CLU_2448977_0_0_4"/>
<evidence type="ECO:0000313" key="1">
    <source>
        <dbReference type="EMBL" id="EET05249.1"/>
    </source>
</evidence>
<protein>
    <submittedName>
        <fullName evidence="1">Uncharacterized protein</fullName>
    </submittedName>
</protein>
<evidence type="ECO:0000313" key="2">
    <source>
        <dbReference type="Proteomes" id="UP000001812"/>
    </source>
</evidence>
<gene>
    <name evidence="1" type="ORF">BURPS1710A_A0810</name>
</gene>
<dbReference type="EMBL" id="CM000833">
    <property type="protein sequence ID" value="EET05249.1"/>
    <property type="molecule type" value="Genomic_DNA"/>
</dbReference>
<name>A0A0E1VYJ5_BURPE</name>
<reference evidence="1 2" key="2">
    <citation type="submission" date="2009-05" db="EMBL/GenBank/DDBJ databases">
        <authorList>
            <person name="Harkins D.M."/>
            <person name="DeShazer D."/>
            <person name="Woods D.E."/>
            <person name="Brinkac L.M."/>
            <person name="Brown K.A."/>
            <person name="Hung G.C."/>
            <person name="Tuanyok A."/>
            <person name="Zhang B."/>
            <person name="Nierman W.C."/>
        </authorList>
    </citation>
    <scope>NUCLEOTIDE SEQUENCE [LARGE SCALE GENOMIC DNA]</scope>
    <source>
        <strain evidence="1 2">1710a</strain>
    </source>
</reference>